<accession>D5VPZ0</accession>
<protein>
    <submittedName>
        <fullName evidence="2">Uncharacterized protein</fullName>
    </submittedName>
</protein>
<proteinExistence type="predicted"/>
<feature type="region of interest" description="Disordered" evidence="1">
    <location>
        <begin position="35"/>
        <end position="55"/>
    </location>
</feature>
<dbReference type="Proteomes" id="UP000002629">
    <property type="component" value="Chromosome"/>
</dbReference>
<evidence type="ECO:0000256" key="1">
    <source>
        <dbReference type="SAM" id="MobiDB-lite"/>
    </source>
</evidence>
<dbReference type="KEGG" id="cse:Cseg_4153"/>
<reference evidence="3" key="1">
    <citation type="journal article" date="2011" name="J. Bacteriol.">
        <title>Genome sequences of eight morphologically diverse alphaproteobacteria.</title>
        <authorList>
            <consortium name="US DOE Joint Genome Institute"/>
            <person name="Brown P.J."/>
            <person name="Kysela D.T."/>
            <person name="Buechlein A."/>
            <person name="Hemmerich C."/>
            <person name="Brun Y.V."/>
        </authorList>
    </citation>
    <scope>NUCLEOTIDE SEQUENCE [LARGE SCALE GENOMIC DNA]</scope>
    <source>
        <strain evidence="3">ATCC 21756 / DSM 7131 / JCM 7823 / NBRC 15250 / LMG 17158 / TK0059</strain>
    </source>
</reference>
<dbReference type="EMBL" id="CP002008">
    <property type="protein sequence ID" value="ADG12563.1"/>
    <property type="molecule type" value="Genomic_DNA"/>
</dbReference>
<dbReference type="AlphaFoldDB" id="D5VPZ0"/>
<organism evidence="2 3">
    <name type="scientific">Caulobacter segnis (strain ATCC 21756 / DSM 7131 / JCM 7823 / NBRC 15250 / LMG 17158 / TK0059)</name>
    <name type="common">Mycoplana segnis</name>
    <dbReference type="NCBI Taxonomy" id="509190"/>
    <lineage>
        <taxon>Bacteria</taxon>
        <taxon>Pseudomonadati</taxon>
        <taxon>Pseudomonadota</taxon>
        <taxon>Alphaproteobacteria</taxon>
        <taxon>Caulobacterales</taxon>
        <taxon>Caulobacteraceae</taxon>
        <taxon>Caulobacter</taxon>
    </lineage>
</organism>
<dbReference type="HOGENOM" id="CLU_3023619_0_0_5"/>
<gene>
    <name evidence="2" type="ordered locus">Cseg_4153</name>
</gene>
<evidence type="ECO:0000313" key="3">
    <source>
        <dbReference type="Proteomes" id="UP000002629"/>
    </source>
</evidence>
<evidence type="ECO:0000313" key="2">
    <source>
        <dbReference type="EMBL" id="ADG12563.1"/>
    </source>
</evidence>
<sequence length="55" mass="5776">MGRKPTSRGRSEPYISWRLQRAGLTGLVKDGFAAAARPPGGRSLSNPVSPAIVSP</sequence>
<name>D5VPZ0_CAUST</name>